<evidence type="ECO:0000313" key="3">
    <source>
        <dbReference type="Proteomes" id="UP001210925"/>
    </source>
</evidence>
<dbReference type="Proteomes" id="UP001210925">
    <property type="component" value="Unassembled WGS sequence"/>
</dbReference>
<accession>A0AAD5UCJ4</accession>
<sequence length="406" mass="45390">MRMIKDCLKDESKSLLKSKGLFDISSELRSYGDQNKKTVTFSQPLVTFIGQTSTEYYKILELKRSVMGGDEIVDLSKQQDAEEWSDISDETAPVSDNSIPRSLASLSNCSIEIRPPSRLSEISSDSDGCPDSISLVSIDSEDDFSSKPVDIDLEVLVIDEQKSVKTPINDNIQLDHKKSKLKRMPTFQIKRERESMEIQNAKIHGALPATRTVHVIPKPAIPSTDEVPITLHQAQQKGSNLKKKSKFEKKKKRDVEFANDGRWIEDSTTVPMIARSVVVDKSQLKLDMKDSAISITTQSTQSVIDRELPLEEISVCSADSAWLNDGVPEEISVCSADSEWLNEPSLQIIPQARSMKPSPLAYTIDDESSDLSLNSIEDWSVSPIPSHKQTSISKLKETFRKIFSKK</sequence>
<dbReference type="AlphaFoldDB" id="A0AAD5UCJ4"/>
<evidence type="ECO:0000256" key="1">
    <source>
        <dbReference type="SAM" id="MobiDB-lite"/>
    </source>
</evidence>
<protein>
    <submittedName>
        <fullName evidence="2">Uncharacterized protein</fullName>
    </submittedName>
</protein>
<feature type="region of interest" description="Disordered" evidence="1">
    <location>
        <begin position="79"/>
        <end position="99"/>
    </location>
</feature>
<reference evidence="2" key="1">
    <citation type="submission" date="2020-05" db="EMBL/GenBank/DDBJ databases">
        <title>Phylogenomic resolution of chytrid fungi.</title>
        <authorList>
            <person name="Stajich J.E."/>
            <person name="Amses K."/>
            <person name="Simmons R."/>
            <person name="Seto K."/>
            <person name="Myers J."/>
            <person name="Bonds A."/>
            <person name="Quandt C.A."/>
            <person name="Barry K."/>
            <person name="Liu P."/>
            <person name="Grigoriev I."/>
            <person name="Longcore J.E."/>
            <person name="James T.Y."/>
        </authorList>
    </citation>
    <scope>NUCLEOTIDE SEQUENCE</scope>
    <source>
        <strain evidence="2">PLAUS21</strain>
    </source>
</reference>
<proteinExistence type="predicted"/>
<name>A0AAD5UCJ4_9FUNG</name>
<organism evidence="2 3">
    <name type="scientific">Boothiomyces macroporosus</name>
    <dbReference type="NCBI Taxonomy" id="261099"/>
    <lineage>
        <taxon>Eukaryota</taxon>
        <taxon>Fungi</taxon>
        <taxon>Fungi incertae sedis</taxon>
        <taxon>Chytridiomycota</taxon>
        <taxon>Chytridiomycota incertae sedis</taxon>
        <taxon>Chytridiomycetes</taxon>
        <taxon>Rhizophydiales</taxon>
        <taxon>Terramycetaceae</taxon>
        <taxon>Boothiomyces</taxon>
    </lineage>
</organism>
<dbReference type="EMBL" id="JADGKB010000082">
    <property type="protein sequence ID" value="KAJ3254581.1"/>
    <property type="molecule type" value="Genomic_DNA"/>
</dbReference>
<gene>
    <name evidence="2" type="ORF">HK103_007066</name>
</gene>
<comment type="caution">
    <text evidence="2">The sequence shown here is derived from an EMBL/GenBank/DDBJ whole genome shotgun (WGS) entry which is preliminary data.</text>
</comment>
<keyword evidence="3" id="KW-1185">Reference proteome</keyword>
<evidence type="ECO:0000313" key="2">
    <source>
        <dbReference type="EMBL" id="KAJ3254581.1"/>
    </source>
</evidence>